<dbReference type="Proteomes" id="UP000552241">
    <property type="component" value="Unassembled WGS sequence"/>
</dbReference>
<comment type="caution">
    <text evidence="3">The sequence shown here is derived from an EMBL/GenBank/DDBJ whole genome shotgun (WGS) entry which is preliminary data.</text>
</comment>
<dbReference type="SMART" id="SM00867">
    <property type="entry name" value="YceI"/>
    <property type="match status" value="1"/>
</dbReference>
<name>A0A838ZRT5_9FLAO</name>
<proteinExistence type="predicted"/>
<evidence type="ECO:0000256" key="1">
    <source>
        <dbReference type="SAM" id="SignalP"/>
    </source>
</evidence>
<feature type="domain" description="Lipid/polyisoprenoid-binding YceI-like" evidence="2">
    <location>
        <begin position="20"/>
        <end position="183"/>
    </location>
</feature>
<dbReference type="RefSeq" id="WP_182042863.1">
    <property type="nucleotide sequence ID" value="NZ_JACDZE010000001.1"/>
</dbReference>
<dbReference type="PANTHER" id="PTHR34406">
    <property type="entry name" value="PROTEIN YCEI"/>
    <property type="match status" value="1"/>
</dbReference>
<feature type="chain" id="PRO_5032972695" evidence="1">
    <location>
        <begin position="19"/>
        <end position="184"/>
    </location>
</feature>
<sequence>MKFSILILMMMISFGLHAQTKKIDTAKSSIHWVGKKITGKHDGTINFKEGSLVFDKNKLKGGSFTVDMTTINATDVSGGAKEKLDAHLKADDFFGVEKYPTSTLKITNITDKGNGVYTVTADLTIKAKSNPVTFDMNVSGKSASAKLSVDRTKYDITYKSGSVFDGLGDKAISDEFDLEVKLVF</sequence>
<dbReference type="Pfam" id="PF04264">
    <property type="entry name" value="YceI"/>
    <property type="match status" value="1"/>
</dbReference>
<evidence type="ECO:0000313" key="4">
    <source>
        <dbReference type="Proteomes" id="UP000552241"/>
    </source>
</evidence>
<organism evidence="3 4">
    <name type="scientific">Moheibacter lacus</name>
    <dbReference type="NCBI Taxonomy" id="2745851"/>
    <lineage>
        <taxon>Bacteria</taxon>
        <taxon>Pseudomonadati</taxon>
        <taxon>Bacteroidota</taxon>
        <taxon>Flavobacteriia</taxon>
        <taxon>Flavobacteriales</taxon>
        <taxon>Weeksellaceae</taxon>
        <taxon>Moheibacter</taxon>
    </lineage>
</organism>
<dbReference type="PANTHER" id="PTHR34406:SF1">
    <property type="entry name" value="PROTEIN YCEI"/>
    <property type="match status" value="1"/>
</dbReference>
<dbReference type="Gene3D" id="2.40.128.110">
    <property type="entry name" value="Lipid/polyisoprenoid-binding, YceI-like"/>
    <property type="match status" value="1"/>
</dbReference>
<dbReference type="InterPro" id="IPR036761">
    <property type="entry name" value="TTHA0802/YceI-like_sf"/>
</dbReference>
<keyword evidence="4" id="KW-1185">Reference proteome</keyword>
<keyword evidence="1" id="KW-0732">Signal</keyword>
<feature type="signal peptide" evidence="1">
    <location>
        <begin position="1"/>
        <end position="18"/>
    </location>
</feature>
<reference evidence="3 4" key="1">
    <citation type="submission" date="2020-07" db="EMBL/GenBank/DDBJ databases">
        <title>Moheibacter lacus sp. nov., a member of the family Flavobacteriaceae isolated from freshwater lake sediment.</title>
        <authorList>
            <person name="Liu Y."/>
        </authorList>
    </citation>
    <scope>NUCLEOTIDE SEQUENCE [LARGE SCALE GENOMIC DNA]</scope>
    <source>
        <strain evidence="3 4">BDHS18</strain>
    </source>
</reference>
<dbReference type="AlphaFoldDB" id="A0A838ZRT5"/>
<dbReference type="SUPFAM" id="SSF101874">
    <property type="entry name" value="YceI-like"/>
    <property type="match status" value="1"/>
</dbReference>
<evidence type="ECO:0000259" key="2">
    <source>
        <dbReference type="SMART" id="SM00867"/>
    </source>
</evidence>
<dbReference type="InterPro" id="IPR007372">
    <property type="entry name" value="Lipid/polyisoprenoid-bd_YceI"/>
</dbReference>
<protein>
    <submittedName>
        <fullName evidence="3">YceI family protein</fullName>
    </submittedName>
</protein>
<evidence type="ECO:0000313" key="3">
    <source>
        <dbReference type="EMBL" id="MBA5629303.1"/>
    </source>
</evidence>
<accession>A0A838ZRT5</accession>
<gene>
    <name evidence="3" type="ORF">HU137_05900</name>
</gene>
<dbReference type="EMBL" id="JACDZE010000001">
    <property type="protein sequence ID" value="MBA5629303.1"/>
    <property type="molecule type" value="Genomic_DNA"/>
</dbReference>